<dbReference type="PANTHER" id="PTHR27005:SF468">
    <property type="entry name" value="OS01G0310500 PROTEIN"/>
    <property type="match status" value="1"/>
</dbReference>
<dbReference type="GO" id="GO:0005524">
    <property type="term" value="F:ATP binding"/>
    <property type="evidence" value="ECO:0007669"/>
    <property type="project" value="UniProtKB-KW"/>
</dbReference>
<reference evidence="7" key="1">
    <citation type="submission" date="2025-08" db="UniProtKB">
        <authorList>
            <consortium name="RefSeq"/>
        </authorList>
    </citation>
    <scope>IDENTIFICATION</scope>
    <source>
        <tissue evidence="7">Fruit stalk</tissue>
    </source>
</reference>
<dbReference type="GO" id="GO:0007166">
    <property type="term" value="P:cell surface receptor signaling pathway"/>
    <property type="evidence" value="ECO:0007669"/>
    <property type="project" value="InterPro"/>
</dbReference>
<evidence type="ECO:0000313" key="6">
    <source>
        <dbReference type="Proteomes" id="UP000515121"/>
    </source>
</evidence>
<dbReference type="InterPro" id="IPR008271">
    <property type="entry name" value="Ser/Thr_kinase_AS"/>
</dbReference>
<dbReference type="KEGG" id="dzi:111295396"/>
<dbReference type="SMART" id="SM00220">
    <property type="entry name" value="S_TKc"/>
    <property type="match status" value="1"/>
</dbReference>
<evidence type="ECO:0000313" key="7">
    <source>
        <dbReference type="RefSeq" id="XP_022744602.1"/>
    </source>
</evidence>
<dbReference type="InterPro" id="IPR000719">
    <property type="entry name" value="Prot_kinase_dom"/>
</dbReference>
<dbReference type="GeneID" id="111295396"/>
<dbReference type="AlphaFoldDB" id="A0A6P5YWF2"/>
<dbReference type="OrthoDB" id="941588at2759"/>
<dbReference type="InterPro" id="IPR045274">
    <property type="entry name" value="WAK-like"/>
</dbReference>
<gene>
    <name evidence="7" type="primary">LOC111295396</name>
</gene>
<sequence>MEVSRVIRKLRKICLGKKFGGTSISASSPEQENYIRNGATLLEKQMTLFQGKSFYSEPLRIFSYKDIRQATNNFDQDLIIGTEIATVYKGIMENGRVAIKVREGLGPTEGMINFFLNQVTIKQVINHKNVVRLYGCCLETEIPVLVFEFLSNGTLYDNLHRRNPNSCSISWSDRVRIAGEISYALSYMHLGSLKPIVHLDVKTMNIFLDEHFTAKLSNFGFSTPISPEETVHSWAALGTDGYMDPEYQDTLRVNEKCDVYSFGVVLIELLTAIDPFAISCGLANYFVPFVEENRLNQVIDSRVLEEGSREEIQAFAALAFKCVGKKGDERPTMKEVALELRRIHLLVRS</sequence>
<dbReference type="Proteomes" id="UP000515121">
    <property type="component" value="Unplaced"/>
</dbReference>
<organism evidence="6 7">
    <name type="scientific">Durio zibethinus</name>
    <name type="common">Durian</name>
    <dbReference type="NCBI Taxonomy" id="66656"/>
    <lineage>
        <taxon>Eukaryota</taxon>
        <taxon>Viridiplantae</taxon>
        <taxon>Streptophyta</taxon>
        <taxon>Embryophyta</taxon>
        <taxon>Tracheophyta</taxon>
        <taxon>Spermatophyta</taxon>
        <taxon>Magnoliopsida</taxon>
        <taxon>eudicotyledons</taxon>
        <taxon>Gunneridae</taxon>
        <taxon>Pentapetalae</taxon>
        <taxon>rosids</taxon>
        <taxon>malvids</taxon>
        <taxon>Malvales</taxon>
        <taxon>Malvaceae</taxon>
        <taxon>Helicteroideae</taxon>
        <taxon>Durio</taxon>
    </lineage>
</organism>
<accession>A0A6P5YWF2</accession>
<dbReference type="RefSeq" id="XP_022744602.1">
    <property type="nucleotide sequence ID" value="XM_022888867.1"/>
</dbReference>
<dbReference type="PROSITE" id="PS00108">
    <property type="entry name" value="PROTEIN_KINASE_ST"/>
    <property type="match status" value="1"/>
</dbReference>
<dbReference type="GO" id="GO:0004674">
    <property type="term" value="F:protein serine/threonine kinase activity"/>
    <property type="evidence" value="ECO:0007669"/>
    <property type="project" value="TreeGrafter"/>
</dbReference>
<protein>
    <submittedName>
        <fullName evidence="7">Wall-associated receptor kinase-like 1</fullName>
    </submittedName>
</protein>
<evidence type="ECO:0000256" key="1">
    <source>
        <dbReference type="ARBA" id="ARBA00022741"/>
    </source>
</evidence>
<evidence type="ECO:0000259" key="5">
    <source>
        <dbReference type="PROSITE" id="PS50011"/>
    </source>
</evidence>
<evidence type="ECO:0000256" key="4">
    <source>
        <dbReference type="ARBA" id="ARBA00047951"/>
    </source>
</evidence>
<dbReference type="Pfam" id="PF00069">
    <property type="entry name" value="Pkinase"/>
    <property type="match status" value="1"/>
</dbReference>
<dbReference type="SUPFAM" id="SSF56112">
    <property type="entry name" value="Protein kinase-like (PK-like)"/>
    <property type="match status" value="1"/>
</dbReference>
<dbReference type="PANTHER" id="PTHR27005">
    <property type="entry name" value="WALL-ASSOCIATED RECEPTOR KINASE-LIKE 21"/>
    <property type="match status" value="1"/>
</dbReference>
<proteinExistence type="predicted"/>
<dbReference type="Gene3D" id="1.10.510.10">
    <property type="entry name" value="Transferase(Phosphotransferase) domain 1"/>
    <property type="match status" value="1"/>
</dbReference>
<dbReference type="Gene3D" id="3.30.200.20">
    <property type="entry name" value="Phosphorylase Kinase, domain 1"/>
    <property type="match status" value="1"/>
</dbReference>
<comment type="catalytic activity">
    <reaction evidence="3">
        <text>L-seryl-[protein] + ATP = O-phospho-L-seryl-[protein] + ADP + H(+)</text>
        <dbReference type="Rhea" id="RHEA:17989"/>
        <dbReference type="Rhea" id="RHEA-COMP:9863"/>
        <dbReference type="Rhea" id="RHEA-COMP:11604"/>
        <dbReference type="ChEBI" id="CHEBI:15378"/>
        <dbReference type="ChEBI" id="CHEBI:29999"/>
        <dbReference type="ChEBI" id="CHEBI:30616"/>
        <dbReference type="ChEBI" id="CHEBI:83421"/>
        <dbReference type="ChEBI" id="CHEBI:456216"/>
    </reaction>
</comment>
<feature type="domain" description="Protein kinase" evidence="5">
    <location>
        <begin position="73"/>
        <end position="347"/>
    </location>
</feature>
<evidence type="ECO:0000256" key="3">
    <source>
        <dbReference type="ARBA" id="ARBA00047558"/>
    </source>
</evidence>
<keyword evidence="6" id="KW-1185">Reference proteome</keyword>
<evidence type="ECO:0000256" key="2">
    <source>
        <dbReference type="ARBA" id="ARBA00022840"/>
    </source>
</evidence>
<dbReference type="GO" id="GO:0005886">
    <property type="term" value="C:plasma membrane"/>
    <property type="evidence" value="ECO:0007669"/>
    <property type="project" value="TreeGrafter"/>
</dbReference>
<dbReference type="PROSITE" id="PS50011">
    <property type="entry name" value="PROTEIN_KINASE_DOM"/>
    <property type="match status" value="1"/>
</dbReference>
<comment type="catalytic activity">
    <reaction evidence="4">
        <text>L-threonyl-[protein] + ATP = O-phospho-L-threonyl-[protein] + ADP + H(+)</text>
        <dbReference type="Rhea" id="RHEA:46608"/>
        <dbReference type="Rhea" id="RHEA-COMP:11060"/>
        <dbReference type="Rhea" id="RHEA-COMP:11605"/>
        <dbReference type="ChEBI" id="CHEBI:15378"/>
        <dbReference type="ChEBI" id="CHEBI:30013"/>
        <dbReference type="ChEBI" id="CHEBI:30616"/>
        <dbReference type="ChEBI" id="CHEBI:61977"/>
        <dbReference type="ChEBI" id="CHEBI:456216"/>
    </reaction>
</comment>
<keyword evidence="2" id="KW-0067">ATP-binding</keyword>
<name>A0A6P5YWF2_DURZI</name>
<dbReference type="InterPro" id="IPR011009">
    <property type="entry name" value="Kinase-like_dom_sf"/>
</dbReference>
<keyword evidence="1" id="KW-0547">Nucleotide-binding</keyword>